<evidence type="ECO:0000256" key="2">
    <source>
        <dbReference type="ARBA" id="ARBA00008017"/>
    </source>
</evidence>
<evidence type="ECO:0000256" key="7">
    <source>
        <dbReference type="ARBA" id="ARBA00023136"/>
    </source>
</evidence>
<comment type="subcellular location">
    <subcellularLocation>
        <location evidence="1">Membrane</location>
        <topology evidence="1">Multi-pass membrane protein</topology>
    </subcellularLocation>
</comment>
<dbReference type="InterPro" id="IPR023408">
    <property type="entry name" value="MscS_beta-dom_sf"/>
</dbReference>
<reference evidence="13 14" key="1">
    <citation type="journal article" date="2023" name="G3 (Bethesda)">
        <title>A chromosome-length genome assembly and annotation of blackberry (Rubus argutus, cv. 'Hillquist').</title>
        <authorList>
            <person name="Bruna T."/>
            <person name="Aryal R."/>
            <person name="Dudchenko O."/>
            <person name="Sargent D.J."/>
            <person name="Mead D."/>
            <person name="Buti M."/>
            <person name="Cavallini A."/>
            <person name="Hytonen T."/>
            <person name="Andres J."/>
            <person name="Pham M."/>
            <person name="Weisz D."/>
            <person name="Mascagni F."/>
            <person name="Usai G."/>
            <person name="Natali L."/>
            <person name="Bassil N."/>
            <person name="Fernandez G.E."/>
            <person name="Lomsadze A."/>
            <person name="Armour M."/>
            <person name="Olukolu B."/>
            <person name="Poorten T."/>
            <person name="Britton C."/>
            <person name="Davik J."/>
            <person name="Ashrafi H."/>
            <person name="Aiden E.L."/>
            <person name="Borodovsky M."/>
            <person name="Worthington M."/>
        </authorList>
    </citation>
    <scope>NUCLEOTIDE SEQUENCE [LARGE SCALE GENOMIC DNA]</scope>
    <source>
        <strain evidence="13">PI 553951</strain>
    </source>
</reference>
<name>A0AAW1Y4D9_RUBAR</name>
<evidence type="ECO:0000256" key="3">
    <source>
        <dbReference type="ARBA" id="ARBA00022448"/>
    </source>
</evidence>
<accession>A0AAW1Y4D9</accession>
<comment type="caution">
    <text evidence="13">The sequence shown here is derived from an EMBL/GenBank/DDBJ whole genome shotgun (WGS) entry which is preliminary data.</text>
</comment>
<keyword evidence="3" id="KW-0813">Transport</keyword>
<evidence type="ECO:0000256" key="1">
    <source>
        <dbReference type="ARBA" id="ARBA00004141"/>
    </source>
</evidence>
<dbReference type="GO" id="GO:0006820">
    <property type="term" value="P:monoatomic anion transport"/>
    <property type="evidence" value="ECO:0007669"/>
    <property type="project" value="TreeGrafter"/>
</dbReference>
<dbReference type="GO" id="GO:0050982">
    <property type="term" value="P:detection of mechanical stimulus"/>
    <property type="evidence" value="ECO:0007669"/>
    <property type="project" value="TreeGrafter"/>
</dbReference>
<feature type="transmembrane region" description="Helical" evidence="11">
    <location>
        <begin position="244"/>
        <end position="263"/>
    </location>
</feature>
<keyword evidence="14" id="KW-1185">Reference proteome</keyword>
<evidence type="ECO:0000313" key="13">
    <source>
        <dbReference type="EMBL" id="KAK9943626.1"/>
    </source>
</evidence>
<dbReference type="PANTHER" id="PTHR31618">
    <property type="entry name" value="MECHANOSENSITIVE ION CHANNEL PROTEIN 5"/>
    <property type="match status" value="1"/>
</dbReference>
<dbReference type="Proteomes" id="UP001457282">
    <property type="component" value="Unassembled WGS sequence"/>
</dbReference>
<proteinExistence type="inferred from homology"/>
<dbReference type="Gene3D" id="2.30.30.60">
    <property type="match status" value="1"/>
</dbReference>
<dbReference type="GO" id="GO:0008381">
    <property type="term" value="F:mechanosensitive monoatomic ion channel activity"/>
    <property type="evidence" value="ECO:0007669"/>
    <property type="project" value="TreeGrafter"/>
</dbReference>
<feature type="region of interest" description="Disordered" evidence="10">
    <location>
        <begin position="1"/>
        <end position="35"/>
    </location>
</feature>
<organism evidence="13 14">
    <name type="scientific">Rubus argutus</name>
    <name type="common">Southern blackberry</name>
    <dbReference type="NCBI Taxonomy" id="59490"/>
    <lineage>
        <taxon>Eukaryota</taxon>
        <taxon>Viridiplantae</taxon>
        <taxon>Streptophyta</taxon>
        <taxon>Embryophyta</taxon>
        <taxon>Tracheophyta</taxon>
        <taxon>Spermatophyta</taxon>
        <taxon>Magnoliopsida</taxon>
        <taxon>eudicotyledons</taxon>
        <taxon>Gunneridae</taxon>
        <taxon>Pentapetalae</taxon>
        <taxon>rosids</taxon>
        <taxon>fabids</taxon>
        <taxon>Rosales</taxon>
        <taxon>Rosaceae</taxon>
        <taxon>Rosoideae</taxon>
        <taxon>Rosoideae incertae sedis</taxon>
        <taxon>Rubus</taxon>
    </lineage>
</organism>
<evidence type="ECO:0000256" key="5">
    <source>
        <dbReference type="ARBA" id="ARBA00022989"/>
    </source>
</evidence>
<feature type="domain" description="Mechanosensitive ion channel MscS" evidence="12">
    <location>
        <begin position="520"/>
        <end position="585"/>
    </location>
</feature>
<feature type="transmembrane region" description="Helical" evidence="11">
    <location>
        <begin position="213"/>
        <end position="232"/>
    </location>
</feature>
<dbReference type="EMBL" id="JBEDUW010000002">
    <property type="protein sequence ID" value="KAK9943626.1"/>
    <property type="molecule type" value="Genomic_DNA"/>
</dbReference>
<evidence type="ECO:0000256" key="8">
    <source>
        <dbReference type="ARBA" id="ARBA00023303"/>
    </source>
</evidence>
<dbReference type="GO" id="GO:0005886">
    <property type="term" value="C:plasma membrane"/>
    <property type="evidence" value="ECO:0007669"/>
    <property type="project" value="UniProtKB-UniRule"/>
</dbReference>
<dbReference type="InterPro" id="IPR006685">
    <property type="entry name" value="MscS_channel_2nd"/>
</dbReference>
<keyword evidence="4 11" id="KW-0812">Transmembrane</keyword>
<evidence type="ECO:0000256" key="10">
    <source>
        <dbReference type="SAM" id="MobiDB-lite"/>
    </source>
</evidence>
<evidence type="ECO:0000313" key="14">
    <source>
        <dbReference type="Proteomes" id="UP001457282"/>
    </source>
</evidence>
<keyword evidence="5 11" id="KW-1133">Transmembrane helix</keyword>
<dbReference type="PIRSF" id="PIRSF017209">
    <property type="entry name" value="Memb_At2g17000_prd"/>
    <property type="match status" value="1"/>
</dbReference>
<keyword evidence="6" id="KW-0406">Ion transport</keyword>
<keyword evidence="7 9" id="KW-0472">Membrane</keyword>
<dbReference type="FunFam" id="2.30.30.60:FF:000003">
    <property type="entry name" value="Predicted mechanosensitive ion channel"/>
    <property type="match status" value="1"/>
</dbReference>
<feature type="region of interest" description="Disordered" evidence="10">
    <location>
        <begin position="78"/>
        <end position="99"/>
    </location>
</feature>
<feature type="transmembrane region" description="Helical" evidence="11">
    <location>
        <begin position="474"/>
        <end position="493"/>
    </location>
</feature>
<protein>
    <recommendedName>
        <fullName evidence="9">Mechanosensitive ion channel protein</fullName>
    </recommendedName>
</protein>
<feature type="transmembrane region" description="Helical" evidence="11">
    <location>
        <begin position="131"/>
        <end position="149"/>
    </location>
</feature>
<dbReference type="AlphaFoldDB" id="A0AAW1Y4D9"/>
<evidence type="ECO:0000256" key="4">
    <source>
        <dbReference type="ARBA" id="ARBA00022692"/>
    </source>
</evidence>
<dbReference type="InterPro" id="IPR016688">
    <property type="entry name" value="MscS-like_plants/fungi"/>
</dbReference>
<sequence>MSKKQSANGNEVVIGVGCEESTELKRSSSKGSESCTLKQIDVDLAVSVAVDIPSPEISKSSPNPGTLHMNTIHSPTRIRTLKRSDESRGDGDSPYAESFHRGWSEDEADEEIYKTAISRYNYKHMKVKKKILTEWIIFLCSLGVLMASLTVKKLVNVMVWELEFWKWCVLFMVIFNGMLVASLFMHFTVVVTEKNTLLRKKVLYFLLGIKKNVEVVIWLALVLLTWLCLFNSKIERSKTSTKIMYYVTWTLVSVLIGAFLWLLKTLLFKILALKFYLHTFFDRTQESIVHQCIIQTLVRPREEAEKSQCLSFSTLRRGSTPRCLSFNRPKIGNARKKEEVIDMGKLQKMKPEEVSASTKEVLVDAVSSSEGLSTFSYTLDEMGKKEITNEMEAVAAAKHIFWNVAPRGERYIEERDFMEFMNKEELDLVWPLIDVANTGRLNRRALRAWVVKVFNGRKALNHALTDTKAAIMQLNNLVTSIVVVVSIVVWLLLVEIATTKVLVFLSSQLVLAAFMFGNTCKNIFEAIVFVFIIHPFDVGDRCVVDDVPLMVEKMNILTTVFLKLNNEMVYYPNSVLATKTISNYYRSSNMGDTVEFSIALTPVENIRKLKLKIKAYVEQNPQYWHPNHNLVVMNIEDVNKLKMALKFNHLMNFQELGERDNRRTELIMELMEILEQLNISYCLQPQDVSQVQTKNK</sequence>
<evidence type="ECO:0000259" key="12">
    <source>
        <dbReference type="Pfam" id="PF00924"/>
    </source>
</evidence>
<evidence type="ECO:0000256" key="11">
    <source>
        <dbReference type="SAM" id="Phobius"/>
    </source>
</evidence>
<evidence type="ECO:0000256" key="9">
    <source>
        <dbReference type="PIRNR" id="PIRNR017209"/>
    </source>
</evidence>
<dbReference type="SUPFAM" id="SSF50182">
    <property type="entry name" value="Sm-like ribonucleoproteins"/>
    <property type="match status" value="1"/>
</dbReference>
<dbReference type="PANTHER" id="PTHR31618:SF20">
    <property type="entry name" value="MECHANOSENSITIVE ION CHANNEL PROTEIN 10"/>
    <property type="match status" value="1"/>
</dbReference>
<evidence type="ECO:0000256" key="6">
    <source>
        <dbReference type="ARBA" id="ARBA00023065"/>
    </source>
</evidence>
<keyword evidence="8" id="KW-0407">Ion channel</keyword>
<dbReference type="Pfam" id="PF00924">
    <property type="entry name" value="MS_channel_2nd"/>
    <property type="match status" value="1"/>
</dbReference>
<feature type="transmembrane region" description="Helical" evidence="11">
    <location>
        <begin position="169"/>
        <end position="192"/>
    </location>
</feature>
<dbReference type="InterPro" id="IPR010920">
    <property type="entry name" value="LSM_dom_sf"/>
</dbReference>
<feature type="compositionally biased region" description="Basic and acidic residues" evidence="10">
    <location>
        <begin position="82"/>
        <end position="91"/>
    </location>
</feature>
<comment type="similarity">
    <text evidence="2 9">Belongs to the MscS (TC 1.A.23) family.</text>
</comment>
<gene>
    <name evidence="13" type="ORF">M0R45_009229</name>
</gene>